<dbReference type="STRING" id="159087.Daro_2020"/>
<evidence type="ECO:0000313" key="2">
    <source>
        <dbReference type="EMBL" id="AAZ46765.1"/>
    </source>
</evidence>
<dbReference type="HOGENOM" id="CLU_1783680_0_0_4"/>
<dbReference type="KEGG" id="dar:Daro_2020"/>
<evidence type="ECO:0008006" key="3">
    <source>
        <dbReference type="Google" id="ProtNLM"/>
    </source>
</evidence>
<gene>
    <name evidence="2" type="ordered locus">Daro_2020</name>
</gene>
<feature type="transmembrane region" description="Helical" evidence="1">
    <location>
        <begin position="37"/>
        <end position="55"/>
    </location>
</feature>
<dbReference type="AlphaFoldDB" id="Q47EG6"/>
<reference evidence="2" key="1">
    <citation type="submission" date="2005-08" db="EMBL/GenBank/DDBJ databases">
        <title>Complete sequence of Dechloromonas aromatica RCB.</title>
        <authorList>
            <person name="Salinero K.K."/>
            <person name="Copeland A."/>
            <person name="Lucas S."/>
            <person name="Lapidus A."/>
            <person name="Barry K."/>
            <person name="Detter J.C."/>
            <person name="Glavina T."/>
            <person name="Hammon N."/>
            <person name="Israni S."/>
            <person name="Pitluck S."/>
            <person name="Di Bartolo G."/>
            <person name="Trong S."/>
            <person name="Schmutz J."/>
            <person name="Larimer F."/>
            <person name="Land M."/>
            <person name="Ivanova N."/>
            <person name="Richardson P."/>
        </authorList>
    </citation>
    <scope>NUCLEOTIDE SEQUENCE</scope>
    <source>
        <strain evidence="2">RCB</strain>
    </source>
</reference>
<evidence type="ECO:0000256" key="1">
    <source>
        <dbReference type="SAM" id="Phobius"/>
    </source>
</evidence>
<accession>Q47EG6</accession>
<organism evidence="2">
    <name type="scientific">Dechloromonas aromatica (strain RCB)</name>
    <dbReference type="NCBI Taxonomy" id="159087"/>
    <lineage>
        <taxon>Bacteria</taxon>
        <taxon>Pseudomonadati</taxon>
        <taxon>Pseudomonadota</taxon>
        <taxon>Betaproteobacteria</taxon>
        <taxon>Rhodocyclales</taxon>
        <taxon>Azonexaceae</taxon>
        <taxon>Dechloromonas</taxon>
    </lineage>
</organism>
<keyword evidence="1" id="KW-0812">Transmembrane</keyword>
<dbReference type="EMBL" id="CP000089">
    <property type="protein sequence ID" value="AAZ46765.1"/>
    <property type="molecule type" value="Genomic_DNA"/>
</dbReference>
<protein>
    <recommendedName>
        <fullName evidence="3">Toxin CptA</fullName>
    </recommendedName>
</protein>
<dbReference type="Pfam" id="PF07254">
    <property type="entry name" value="Cpta_toxin"/>
    <property type="match status" value="1"/>
</dbReference>
<proteinExistence type="predicted"/>
<dbReference type="InterPro" id="IPR009883">
    <property type="entry name" value="YgfX"/>
</dbReference>
<name>Q47EG6_DECAR</name>
<keyword evidence="1" id="KW-1133">Transmembrane helix</keyword>
<keyword evidence="1" id="KW-0472">Membrane</keyword>
<sequence length="145" mass="16151">MQFPTIIGLHRSRFLDGALIVTTLLVMAITMVLPYSAIIRLVIALLIVVVGYDAWRKLKSTVSGIRLERSGLIFVSEAGSMNFLEAELLPGATVHPWLTVVRLRALNGKKCVLVVAADSMKTDDFRRLRVFLRWRAKFSPLVGDA</sequence>
<dbReference type="OrthoDB" id="9182772at2"/>